<dbReference type="AlphaFoldDB" id="A0AAP0MPW0"/>
<organism evidence="1 2">
    <name type="scientific">Citrus x changshan-huyou</name>
    <dbReference type="NCBI Taxonomy" id="2935761"/>
    <lineage>
        <taxon>Eukaryota</taxon>
        <taxon>Viridiplantae</taxon>
        <taxon>Streptophyta</taxon>
        <taxon>Embryophyta</taxon>
        <taxon>Tracheophyta</taxon>
        <taxon>Spermatophyta</taxon>
        <taxon>Magnoliopsida</taxon>
        <taxon>eudicotyledons</taxon>
        <taxon>Gunneridae</taxon>
        <taxon>Pentapetalae</taxon>
        <taxon>rosids</taxon>
        <taxon>malvids</taxon>
        <taxon>Sapindales</taxon>
        <taxon>Rutaceae</taxon>
        <taxon>Aurantioideae</taxon>
        <taxon>Citrus</taxon>
    </lineage>
</organism>
<sequence>MDLEVWVCVDLEMGNPEDFEKRCFFHYRLQRIISKGFLFSSFLHIQHFSAPTFTSTKLIFFISSIQDLRIILLLKLIECTRIQAEESLYVLSTGHKQKVFYPPIVKSFF</sequence>
<gene>
    <name evidence="1" type="ORF">WN944_006927</name>
</gene>
<dbReference type="EMBL" id="JBCGBO010000003">
    <property type="protein sequence ID" value="KAK9214926.1"/>
    <property type="molecule type" value="Genomic_DNA"/>
</dbReference>
<dbReference type="Proteomes" id="UP001428341">
    <property type="component" value="Unassembled WGS sequence"/>
</dbReference>
<evidence type="ECO:0000313" key="2">
    <source>
        <dbReference type="Proteomes" id="UP001428341"/>
    </source>
</evidence>
<comment type="caution">
    <text evidence="1">The sequence shown here is derived from an EMBL/GenBank/DDBJ whole genome shotgun (WGS) entry which is preliminary data.</text>
</comment>
<keyword evidence="2" id="KW-1185">Reference proteome</keyword>
<name>A0AAP0MPW0_9ROSI</name>
<accession>A0AAP0MPW0</accession>
<protein>
    <submittedName>
        <fullName evidence="1">Uncharacterized protein</fullName>
    </submittedName>
</protein>
<evidence type="ECO:0000313" key="1">
    <source>
        <dbReference type="EMBL" id="KAK9214926.1"/>
    </source>
</evidence>
<proteinExistence type="predicted"/>
<reference evidence="1 2" key="1">
    <citation type="submission" date="2024-05" db="EMBL/GenBank/DDBJ databases">
        <title>Haplotype-resolved chromosome-level genome assembly of Huyou (Citrus changshanensis).</title>
        <authorList>
            <person name="Miao C."/>
            <person name="Chen W."/>
            <person name="Wu Y."/>
            <person name="Wang L."/>
            <person name="Zhao S."/>
            <person name="Grierson D."/>
            <person name="Xu C."/>
            <person name="Chen K."/>
        </authorList>
    </citation>
    <scope>NUCLEOTIDE SEQUENCE [LARGE SCALE GENOMIC DNA]</scope>
    <source>
        <strain evidence="1">01-14</strain>
        <tissue evidence="1">Leaf</tissue>
    </source>
</reference>